<dbReference type="Gene3D" id="1.10.530.10">
    <property type="match status" value="1"/>
</dbReference>
<dbReference type="OrthoDB" id="1242806at2"/>
<dbReference type="InterPro" id="IPR011992">
    <property type="entry name" value="EF-hand-dom_pair"/>
</dbReference>
<dbReference type="PROSITE" id="PS00018">
    <property type="entry name" value="EF_HAND_1"/>
    <property type="match status" value="1"/>
</dbReference>
<dbReference type="GO" id="GO:0005509">
    <property type="term" value="F:calcium ion binding"/>
    <property type="evidence" value="ECO:0007669"/>
    <property type="project" value="InterPro"/>
</dbReference>
<keyword evidence="4" id="KW-1185">Reference proteome</keyword>
<protein>
    <recommendedName>
        <fullName evidence="2">EF-hand domain-containing protein</fullName>
    </recommendedName>
</protein>
<evidence type="ECO:0000256" key="1">
    <source>
        <dbReference type="SAM" id="MobiDB-lite"/>
    </source>
</evidence>
<dbReference type="EMBL" id="CP046915">
    <property type="protein sequence ID" value="QGZ64678.1"/>
    <property type="molecule type" value="Genomic_DNA"/>
</dbReference>
<feature type="compositionally biased region" description="Basic and acidic residues" evidence="1">
    <location>
        <begin position="637"/>
        <end position="646"/>
    </location>
</feature>
<dbReference type="KEGG" id="pacs:FAZ98_22860"/>
<organism evidence="3 4">
    <name type="scientific">Paraburkholderia acidisoli</name>
    <dbReference type="NCBI Taxonomy" id="2571748"/>
    <lineage>
        <taxon>Bacteria</taxon>
        <taxon>Pseudomonadati</taxon>
        <taxon>Pseudomonadota</taxon>
        <taxon>Betaproteobacteria</taxon>
        <taxon>Burkholderiales</taxon>
        <taxon>Burkholderiaceae</taxon>
        <taxon>Paraburkholderia</taxon>
    </lineage>
</organism>
<sequence>MLISYPIIPDKFTGMQASEPQTASHGQYPVSKQSRWHGGVHLDPGASADTFVRAIADGKLVAYRQASQLEYKAYDTDKAQPSDTSFVLLKHSTETGDGVKVEFYSLYMHLRNKTDFPASFVNRVRANFAKPLQAPEWDSVKVFSDADAPRIYRKEILGFVGQWTGKHYVHFETFCTDDQLKAFFHDCKTEYEDANKNGHDEYWGDGYFMIPPSTQFHSTYTQASASHARPNHIATLQQGQNTQRQYVRLRYENGTRYLQTWTWDDQTQQATALGGEHADREYEYDLYQRAVDLYGSAPSVGFDLLRTGRNLGPDKARISAAQNVAWIPVPFSATQSGYVNLADAAILKFSDADFPHFMNWRKINEDGKYVPANGQAAVDLLAQIVSSVDTDHDGTLTKEEYEAWFRNDPSAREKMRRLIVQHSSEWDKRTQPARYQDLTQSGEVFDRNPQNHQPFLDFYAKAAFWEEAGLPDKVWYFHPLELIAHFRKCGWLSRDELTQLIPRKYGLPHPTTTASWATAHGHVSGSPISHTDIGKTFRKYGFTTPVRQIAFLSQSYIETGLLRFTKEVGEGAPNPRLPNTQYYTVFYGRGLMQLTWPTLYADYGTFRQFPNHNGAYADNRITATSTHHWSGAPTTDRQGHVHSDKRQWAPRYDPDIVATDTLNACDSAGFFWVWKHFMGHSNIHRIADDGISTETVGRMSILVNGGGNGYNDRQQYAAFIDRYRSDTTATEATGTLTVARQRIETHPHQHLPPSWGQAATTTAVAVDYTAQRP</sequence>
<evidence type="ECO:0000259" key="2">
    <source>
        <dbReference type="PROSITE" id="PS50222"/>
    </source>
</evidence>
<dbReference type="InterPro" id="IPR018247">
    <property type="entry name" value="EF_Hand_1_Ca_BS"/>
</dbReference>
<feature type="compositionally biased region" description="Polar residues" evidence="1">
    <location>
        <begin position="627"/>
        <end position="636"/>
    </location>
</feature>
<dbReference type="Proteomes" id="UP000433577">
    <property type="component" value="Chromosome 3"/>
</dbReference>
<gene>
    <name evidence="3" type="ORF">FAZ98_22860</name>
</gene>
<dbReference type="InterPro" id="IPR023346">
    <property type="entry name" value="Lysozyme-like_dom_sf"/>
</dbReference>
<name>A0A7Z2GMZ5_9BURK</name>
<dbReference type="RefSeq" id="WP_158954348.1">
    <property type="nucleotide sequence ID" value="NZ_CP046915.1"/>
</dbReference>
<feature type="region of interest" description="Disordered" evidence="1">
    <location>
        <begin position="627"/>
        <end position="646"/>
    </location>
</feature>
<dbReference type="InterPro" id="IPR011055">
    <property type="entry name" value="Dup_hybrid_motif"/>
</dbReference>
<dbReference type="SUPFAM" id="SSF47473">
    <property type="entry name" value="EF-hand"/>
    <property type="match status" value="1"/>
</dbReference>
<dbReference type="PROSITE" id="PS50222">
    <property type="entry name" value="EF_HAND_2"/>
    <property type="match status" value="1"/>
</dbReference>
<dbReference type="InterPro" id="IPR002048">
    <property type="entry name" value="EF_hand_dom"/>
</dbReference>
<dbReference type="AlphaFoldDB" id="A0A7Z2GMZ5"/>
<dbReference type="SUPFAM" id="SSF53955">
    <property type="entry name" value="Lysozyme-like"/>
    <property type="match status" value="1"/>
</dbReference>
<accession>A0A7Z2GMZ5</accession>
<feature type="domain" description="EF-hand" evidence="2">
    <location>
        <begin position="376"/>
        <end position="411"/>
    </location>
</feature>
<evidence type="ECO:0000313" key="3">
    <source>
        <dbReference type="EMBL" id="QGZ64678.1"/>
    </source>
</evidence>
<dbReference type="Gene3D" id="2.70.70.10">
    <property type="entry name" value="Glucose Permease (Domain IIA)"/>
    <property type="match status" value="1"/>
</dbReference>
<reference evidence="3 4" key="1">
    <citation type="submission" date="2019-12" db="EMBL/GenBank/DDBJ databases">
        <title>Paraburkholderia acidiphila 7Q-K02 sp. nov and Paraburkholderia acidisoli DHF22 sp. nov., two strains isolated from forest soil.</title>
        <authorList>
            <person name="Gao Z."/>
            <person name="Qiu L."/>
        </authorList>
    </citation>
    <scope>NUCLEOTIDE SEQUENCE [LARGE SCALE GENOMIC DNA]</scope>
    <source>
        <strain evidence="3 4">DHF22</strain>
    </source>
</reference>
<evidence type="ECO:0000313" key="4">
    <source>
        <dbReference type="Proteomes" id="UP000433577"/>
    </source>
</evidence>
<proteinExistence type="predicted"/>